<name>A0A2C5YSF5_9HYPO</name>
<dbReference type="Proteomes" id="UP000224854">
    <property type="component" value="Unassembled WGS sequence"/>
</dbReference>
<evidence type="ECO:0000313" key="1">
    <source>
        <dbReference type="EMBL" id="PHH70262.1"/>
    </source>
</evidence>
<comment type="caution">
    <text evidence="1">The sequence shown here is derived from an EMBL/GenBank/DDBJ whole genome shotgun (WGS) entry which is preliminary data.</text>
</comment>
<dbReference type="EMBL" id="NJEU01000821">
    <property type="protein sequence ID" value="PHH70262.1"/>
    <property type="molecule type" value="Genomic_DNA"/>
</dbReference>
<sequence>MSVGLDVLGTGQEKQARAPRALKLSGAGGENPDLAAKTAAKTAAQRLMNDAWHDGLKGLVMSNCTSSNRTSSNRTISNGTISNCTTSNCTISNCTISSTSQGESMA</sequence>
<protein>
    <submittedName>
        <fullName evidence="1">Uncharacterized protein</fullName>
    </submittedName>
</protein>
<organism evidence="1 2">
    <name type="scientific">Ophiocordyceps australis</name>
    <dbReference type="NCBI Taxonomy" id="1399860"/>
    <lineage>
        <taxon>Eukaryota</taxon>
        <taxon>Fungi</taxon>
        <taxon>Dikarya</taxon>
        <taxon>Ascomycota</taxon>
        <taxon>Pezizomycotina</taxon>
        <taxon>Sordariomycetes</taxon>
        <taxon>Hypocreomycetidae</taxon>
        <taxon>Hypocreales</taxon>
        <taxon>Ophiocordycipitaceae</taxon>
        <taxon>Ophiocordyceps</taxon>
    </lineage>
</organism>
<evidence type="ECO:0000313" key="2">
    <source>
        <dbReference type="Proteomes" id="UP000224854"/>
    </source>
</evidence>
<dbReference type="AlphaFoldDB" id="A0A2C5YSF5"/>
<accession>A0A2C5YSF5</accession>
<gene>
    <name evidence="1" type="ORF">CDD82_7238</name>
</gene>
<keyword evidence="2" id="KW-1185">Reference proteome</keyword>
<dbReference type="InterPro" id="IPR011050">
    <property type="entry name" value="Pectin_lyase_fold/virulence"/>
</dbReference>
<proteinExistence type="predicted"/>
<dbReference type="SUPFAM" id="SSF51126">
    <property type="entry name" value="Pectin lyase-like"/>
    <property type="match status" value="1"/>
</dbReference>
<reference evidence="1 2" key="1">
    <citation type="submission" date="2017-06" db="EMBL/GenBank/DDBJ databases">
        <title>Ant-infecting Ophiocordyceps genomes reveal a high diversity of potential behavioral manipulation genes and a possible major role for enterotoxins.</title>
        <authorList>
            <person name="De Bekker C."/>
            <person name="Evans H.C."/>
            <person name="Brachmann A."/>
            <person name="Hughes D.P."/>
        </authorList>
    </citation>
    <scope>NUCLEOTIDE SEQUENCE [LARGE SCALE GENOMIC DNA]</scope>
    <source>
        <strain evidence="1 2">1348a</strain>
    </source>
</reference>